<organism evidence="2 3">
    <name type="scientific">Didymella pomorum</name>
    <dbReference type="NCBI Taxonomy" id="749634"/>
    <lineage>
        <taxon>Eukaryota</taxon>
        <taxon>Fungi</taxon>
        <taxon>Dikarya</taxon>
        <taxon>Ascomycota</taxon>
        <taxon>Pezizomycotina</taxon>
        <taxon>Dothideomycetes</taxon>
        <taxon>Pleosporomycetidae</taxon>
        <taxon>Pleosporales</taxon>
        <taxon>Pleosporineae</taxon>
        <taxon>Didymellaceae</taxon>
        <taxon>Didymella</taxon>
    </lineage>
</organism>
<feature type="compositionally biased region" description="Basic and acidic residues" evidence="1">
    <location>
        <begin position="254"/>
        <end position="272"/>
    </location>
</feature>
<dbReference type="EMBL" id="JAPEVA010000053">
    <property type="protein sequence ID" value="KAJ4403264.1"/>
    <property type="molecule type" value="Genomic_DNA"/>
</dbReference>
<feature type="region of interest" description="Disordered" evidence="1">
    <location>
        <begin position="252"/>
        <end position="272"/>
    </location>
</feature>
<feature type="compositionally biased region" description="Basic and acidic residues" evidence="1">
    <location>
        <begin position="194"/>
        <end position="207"/>
    </location>
</feature>
<evidence type="ECO:0000313" key="3">
    <source>
        <dbReference type="Proteomes" id="UP001140510"/>
    </source>
</evidence>
<sequence length="272" mass="30380">MALAGVQSSTKTYVDENQAAHQIDMLLVGHYWVKCGSPSAWACATGTTVHYFYGNLLETVCKPVLEHYRWRIYVESPFSTVTATPYDMHGAAAWQEARTAGVHISEPVINYLFLHTGCLERVQNHENIDMLGNFKYACAAVASQAFSRSGPAHCDSGQPNAADDSATLSNSDKKRKRAPEQPRIQEEADVADDMGAHRSPKDPQARLRDYGASMEVAIEHEKRARVREVDELQVQLRQREIELQKAQLNLGCDTDARRTAEEPKCRSSKQES</sequence>
<name>A0A9W8ZAK7_9PLEO</name>
<proteinExistence type="predicted"/>
<reference evidence="2" key="1">
    <citation type="submission" date="2022-10" db="EMBL/GenBank/DDBJ databases">
        <title>Tapping the CABI collections for fungal endophytes: first genome assemblies for Collariella, Neodidymelliopsis, Ascochyta clinopodiicola, Didymella pomorum, Didymosphaeria variabile, Neocosmospora piperis and Neocucurbitaria cava.</title>
        <authorList>
            <person name="Hill R."/>
        </authorList>
    </citation>
    <scope>NUCLEOTIDE SEQUENCE</scope>
    <source>
        <strain evidence="2">IMI 355091</strain>
    </source>
</reference>
<evidence type="ECO:0000256" key="1">
    <source>
        <dbReference type="SAM" id="MobiDB-lite"/>
    </source>
</evidence>
<protein>
    <submittedName>
        <fullName evidence="2">Uncharacterized protein</fullName>
    </submittedName>
</protein>
<comment type="caution">
    <text evidence="2">The sequence shown here is derived from an EMBL/GenBank/DDBJ whole genome shotgun (WGS) entry which is preliminary data.</text>
</comment>
<accession>A0A9W8ZAK7</accession>
<dbReference type="OrthoDB" id="3779466at2759"/>
<keyword evidence="3" id="KW-1185">Reference proteome</keyword>
<gene>
    <name evidence="2" type="ORF">N0V91_006667</name>
</gene>
<dbReference type="Proteomes" id="UP001140510">
    <property type="component" value="Unassembled WGS sequence"/>
</dbReference>
<dbReference type="AlphaFoldDB" id="A0A9W8ZAK7"/>
<evidence type="ECO:0000313" key="2">
    <source>
        <dbReference type="EMBL" id="KAJ4403264.1"/>
    </source>
</evidence>
<feature type="region of interest" description="Disordered" evidence="1">
    <location>
        <begin position="149"/>
        <end position="207"/>
    </location>
</feature>